<evidence type="ECO:0000256" key="5">
    <source>
        <dbReference type="SAM" id="Phobius"/>
    </source>
</evidence>
<evidence type="ECO:0000259" key="6">
    <source>
        <dbReference type="Pfam" id="PF01266"/>
    </source>
</evidence>
<keyword evidence="2" id="KW-0285">Flavoprotein</keyword>
<name>A0A9D2UGL1_9MICC</name>
<sequence length="406" mass="45008">MPRARPQCENYQVTVRKTAHAPIKRGTLKHIRYSVIIVGLGAIGSYLAGELTARGYSVLGLEQYAPVHDRGGYSGESRLFRMAYHEGAEYVPLLKYSRNYFIDLDTRHPAKLFHQTGALTIGHPNGAGLIGVQDSINNFHIDFEAYDAEELRRRYPQHADITDEIGILDKQGGVLYSDAIVHQMQQEAKAAGAELYTHEEVVGFEETARGVKVRTVRDTYKTDHLIVCAGVWSKTLMPELEPYVSIVPISLGWYITNGVTDYAPSSFPGFIRESNGSHLYGFPCLDGMTVKVGNVGNRSEVPTPRELPPRASGPALREPAQLVTRYLKGVTDGPARHSMHMDLFSQDHRPIIDRLSGRIIVATAFSGHGFKLTPALGRAIADLVEDQEPAFSLQNFNLSRFFEPSA</sequence>
<keyword evidence="5" id="KW-1133">Transmembrane helix</keyword>
<dbReference type="Gene3D" id="3.30.9.10">
    <property type="entry name" value="D-Amino Acid Oxidase, subunit A, domain 2"/>
    <property type="match status" value="1"/>
</dbReference>
<evidence type="ECO:0000256" key="1">
    <source>
        <dbReference type="ARBA" id="ARBA00001974"/>
    </source>
</evidence>
<keyword evidence="4 7" id="KW-0560">Oxidoreductase</keyword>
<accession>A0A9D2UGL1</accession>
<dbReference type="PANTHER" id="PTHR10961:SF7">
    <property type="entry name" value="FAD DEPENDENT OXIDOREDUCTASE DOMAIN-CONTAINING PROTEIN"/>
    <property type="match status" value="1"/>
</dbReference>
<evidence type="ECO:0000313" key="8">
    <source>
        <dbReference type="Proteomes" id="UP000823908"/>
    </source>
</evidence>
<comment type="caution">
    <text evidence="7">The sequence shown here is derived from an EMBL/GenBank/DDBJ whole genome shotgun (WGS) entry which is preliminary data.</text>
</comment>
<reference evidence="7" key="2">
    <citation type="submission" date="2021-04" db="EMBL/GenBank/DDBJ databases">
        <authorList>
            <person name="Gilroy R."/>
        </authorList>
    </citation>
    <scope>NUCLEOTIDE SEQUENCE</scope>
    <source>
        <strain evidence="7">ChiHjej10B9-4811</strain>
    </source>
</reference>
<protein>
    <submittedName>
        <fullName evidence="7">N-methyl-L-tryptophan oxidase</fullName>
        <ecNumber evidence="7">1.5.3.2</ecNumber>
    </submittedName>
</protein>
<dbReference type="EMBL" id="DWUS01000210">
    <property type="protein sequence ID" value="HJD52047.1"/>
    <property type="molecule type" value="Genomic_DNA"/>
</dbReference>
<dbReference type="Gene3D" id="3.50.50.60">
    <property type="entry name" value="FAD/NAD(P)-binding domain"/>
    <property type="match status" value="1"/>
</dbReference>
<dbReference type="Proteomes" id="UP000823908">
    <property type="component" value="Unassembled WGS sequence"/>
</dbReference>
<organism evidence="7 8">
    <name type="scientific">Candidatus Rothia avistercoris</name>
    <dbReference type="NCBI Taxonomy" id="2840479"/>
    <lineage>
        <taxon>Bacteria</taxon>
        <taxon>Bacillati</taxon>
        <taxon>Actinomycetota</taxon>
        <taxon>Actinomycetes</taxon>
        <taxon>Micrococcales</taxon>
        <taxon>Micrococcaceae</taxon>
        <taxon>Rothia</taxon>
    </lineage>
</organism>
<feature type="transmembrane region" description="Helical" evidence="5">
    <location>
        <begin position="31"/>
        <end position="49"/>
    </location>
</feature>
<dbReference type="SUPFAM" id="SSF51905">
    <property type="entry name" value="FAD/NAD(P)-binding domain"/>
    <property type="match status" value="1"/>
</dbReference>
<dbReference type="PANTHER" id="PTHR10961">
    <property type="entry name" value="PEROXISOMAL SARCOSINE OXIDASE"/>
    <property type="match status" value="1"/>
</dbReference>
<dbReference type="SUPFAM" id="SSF54373">
    <property type="entry name" value="FAD-linked reductases, C-terminal domain"/>
    <property type="match status" value="1"/>
</dbReference>
<dbReference type="Pfam" id="PF01266">
    <property type="entry name" value="DAO"/>
    <property type="match status" value="1"/>
</dbReference>
<dbReference type="GO" id="GO:0050131">
    <property type="term" value="F:N-methyl-L-amino-acid oxidase activity"/>
    <property type="evidence" value="ECO:0007669"/>
    <property type="project" value="UniProtKB-EC"/>
</dbReference>
<keyword evidence="5" id="KW-0812">Transmembrane</keyword>
<evidence type="ECO:0000256" key="2">
    <source>
        <dbReference type="ARBA" id="ARBA00022630"/>
    </source>
</evidence>
<dbReference type="GO" id="GO:0008115">
    <property type="term" value="F:sarcosine oxidase activity"/>
    <property type="evidence" value="ECO:0007669"/>
    <property type="project" value="TreeGrafter"/>
</dbReference>
<keyword evidence="5" id="KW-0472">Membrane</keyword>
<dbReference type="NCBIfam" id="NF008425">
    <property type="entry name" value="PRK11259.1"/>
    <property type="match status" value="1"/>
</dbReference>
<dbReference type="InterPro" id="IPR006076">
    <property type="entry name" value="FAD-dep_OxRdtase"/>
</dbReference>
<comment type="cofactor">
    <cofactor evidence="1">
        <name>FAD</name>
        <dbReference type="ChEBI" id="CHEBI:57692"/>
    </cofactor>
</comment>
<gene>
    <name evidence="7" type="primary">solA</name>
    <name evidence="7" type="ORF">H9908_09325</name>
</gene>
<evidence type="ECO:0000256" key="3">
    <source>
        <dbReference type="ARBA" id="ARBA00022827"/>
    </source>
</evidence>
<reference evidence="7" key="1">
    <citation type="journal article" date="2021" name="PeerJ">
        <title>Extensive microbial diversity within the chicken gut microbiome revealed by metagenomics and culture.</title>
        <authorList>
            <person name="Gilroy R."/>
            <person name="Ravi A."/>
            <person name="Getino M."/>
            <person name="Pursley I."/>
            <person name="Horton D.L."/>
            <person name="Alikhan N.F."/>
            <person name="Baker D."/>
            <person name="Gharbi K."/>
            <person name="Hall N."/>
            <person name="Watson M."/>
            <person name="Adriaenssens E.M."/>
            <person name="Foster-Nyarko E."/>
            <person name="Jarju S."/>
            <person name="Secka A."/>
            <person name="Antonio M."/>
            <person name="Oren A."/>
            <person name="Chaudhuri R.R."/>
            <person name="La Ragione R."/>
            <person name="Hildebrand F."/>
            <person name="Pallen M.J."/>
        </authorList>
    </citation>
    <scope>NUCLEOTIDE SEQUENCE</scope>
    <source>
        <strain evidence="7">ChiHjej10B9-4811</strain>
    </source>
</reference>
<dbReference type="InterPro" id="IPR036188">
    <property type="entry name" value="FAD/NAD-bd_sf"/>
</dbReference>
<evidence type="ECO:0000256" key="4">
    <source>
        <dbReference type="ARBA" id="ARBA00023002"/>
    </source>
</evidence>
<dbReference type="GO" id="GO:0050660">
    <property type="term" value="F:flavin adenine dinucleotide binding"/>
    <property type="evidence" value="ECO:0007669"/>
    <property type="project" value="InterPro"/>
</dbReference>
<dbReference type="EC" id="1.5.3.2" evidence="7"/>
<feature type="domain" description="FAD dependent oxidoreductase" evidence="6">
    <location>
        <begin position="35"/>
        <end position="383"/>
    </location>
</feature>
<dbReference type="InterPro" id="IPR045170">
    <property type="entry name" value="MTOX"/>
</dbReference>
<evidence type="ECO:0000313" key="7">
    <source>
        <dbReference type="EMBL" id="HJD52047.1"/>
    </source>
</evidence>
<dbReference type="AlphaFoldDB" id="A0A9D2UGL1"/>
<keyword evidence="3" id="KW-0274">FAD</keyword>
<proteinExistence type="predicted"/>